<comment type="caution">
    <text evidence="6">The sequence shown here is derived from an EMBL/GenBank/DDBJ whole genome shotgun (WGS) entry which is preliminary data.</text>
</comment>
<evidence type="ECO:0000256" key="1">
    <source>
        <dbReference type="ARBA" id="ARBA00001974"/>
    </source>
</evidence>
<evidence type="ECO:0000256" key="3">
    <source>
        <dbReference type="ARBA" id="ARBA00022827"/>
    </source>
</evidence>
<dbReference type="InterPro" id="IPR006094">
    <property type="entry name" value="Oxid_FAD_bind_N"/>
</dbReference>
<dbReference type="InterPro" id="IPR016169">
    <property type="entry name" value="FAD-bd_PCMH_sub2"/>
</dbReference>
<protein>
    <submittedName>
        <fullName evidence="6">Glycolate oxidase subunit GlcE</fullName>
        <ecNumber evidence="6">1.1.99.14</ecNumber>
    </submittedName>
</protein>
<accession>A0ABX2KFV9</accession>
<dbReference type="SUPFAM" id="SSF55103">
    <property type="entry name" value="FAD-linked oxidases, C-terminal domain"/>
    <property type="match status" value="1"/>
</dbReference>
<dbReference type="EMBL" id="WHOS01000028">
    <property type="protein sequence ID" value="NUB01588.1"/>
    <property type="molecule type" value="Genomic_DNA"/>
</dbReference>
<dbReference type="InterPro" id="IPR016171">
    <property type="entry name" value="Vanillyl_alc_oxidase_C-sub2"/>
</dbReference>
<evidence type="ECO:0000256" key="4">
    <source>
        <dbReference type="ARBA" id="ARBA00023002"/>
    </source>
</evidence>
<dbReference type="Proteomes" id="UP000605086">
    <property type="component" value="Unassembled WGS sequence"/>
</dbReference>
<dbReference type="Pfam" id="PF02913">
    <property type="entry name" value="FAD-oxidase_C"/>
    <property type="match status" value="1"/>
</dbReference>
<dbReference type="EC" id="1.1.99.14" evidence="6"/>
<dbReference type="GO" id="GO:0019154">
    <property type="term" value="F:glycolate dehydrogenase activity"/>
    <property type="evidence" value="ECO:0007669"/>
    <property type="project" value="UniProtKB-EC"/>
</dbReference>
<dbReference type="InterPro" id="IPR036318">
    <property type="entry name" value="FAD-bd_PCMH-like_sf"/>
</dbReference>
<keyword evidence="2" id="KW-0285">Flavoprotein</keyword>
<dbReference type="InterPro" id="IPR016164">
    <property type="entry name" value="FAD-linked_Oxase-like_C"/>
</dbReference>
<evidence type="ECO:0000256" key="2">
    <source>
        <dbReference type="ARBA" id="ARBA00022630"/>
    </source>
</evidence>
<dbReference type="PANTHER" id="PTHR11748">
    <property type="entry name" value="D-LACTATE DEHYDROGENASE"/>
    <property type="match status" value="1"/>
</dbReference>
<dbReference type="PANTHER" id="PTHR11748:SF103">
    <property type="entry name" value="GLYCOLATE OXIDASE SUBUNIT GLCE"/>
    <property type="match status" value="1"/>
</dbReference>
<keyword evidence="7" id="KW-1185">Reference proteome</keyword>
<sequence length="391" mass="40170">MTITTLKPETAAQVTDAVRWALSAGEPLEILGSGSRRGLGRPVQAGHALDLSGLSGVIAYEPEELVLTALAGTPMATIRVLLADRGQHLAFEPPEGGTLGGLVASGLAGPRRISVGSARDHTLGIAGVSGRAEAYKGGGKVVKNVTGYDVPKLMTGSFGTLTALTEITVKVLPAPEDSATLLLSGLDDAAAVAMLDRALRSPYEVSGAAHLPAGIAARSGVSAVSRAGGAVTLVRLEGFGPSVAARVTMLREELRADAVLGRDESLAVWREVRDGAGLGEGSDAHLWKLSVPPSAGPATVEAIRRTLDVEVFYDWGGGLVWLAAPPDSGAAIRGALTAGGHATLVRAPEPVRAATDVFQPLPEALMALSRRVKESFDPKGILNPGRMYAGL</sequence>
<dbReference type="Gene3D" id="1.10.45.10">
    <property type="entry name" value="Vanillyl-alcohol Oxidase, Chain A, domain 4"/>
    <property type="match status" value="1"/>
</dbReference>
<reference evidence="6 7" key="1">
    <citation type="submission" date="2019-10" db="EMBL/GenBank/DDBJ databases">
        <title>Genome sequence of Azospirillum melinis.</title>
        <authorList>
            <person name="Ambrosini A."/>
            <person name="Sant'Anna F.H."/>
            <person name="Cassan F.D."/>
            <person name="Souza E.M."/>
            <person name="Passaglia L.M.P."/>
        </authorList>
    </citation>
    <scope>NUCLEOTIDE SEQUENCE [LARGE SCALE GENOMIC DNA]</scope>
    <source>
        <strain evidence="6 7">TMCY0552</strain>
    </source>
</reference>
<evidence type="ECO:0000313" key="6">
    <source>
        <dbReference type="EMBL" id="NUB01588.1"/>
    </source>
</evidence>
<keyword evidence="3" id="KW-0274">FAD</keyword>
<dbReference type="NCBIfam" id="NF008439">
    <property type="entry name" value="PRK11282.1"/>
    <property type="match status" value="1"/>
</dbReference>
<organism evidence="6 7">
    <name type="scientific">Azospirillum melinis</name>
    <dbReference type="NCBI Taxonomy" id="328839"/>
    <lineage>
        <taxon>Bacteria</taxon>
        <taxon>Pseudomonadati</taxon>
        <taxon>Pseudomonadota</taxon>
        <taxon>Alphaproteobacteria</taxon>
        <taxon>Rhodospirillales</taxon>
        <taxon>Azospirillaceae</taxon>
        <taxon>Azospirillum</taxon>
    </lineage>
</organism>
<proteinExistence type="predicted"/>
<dbReference type="Gene3D" id="3.30.465.10">
    <property type="match status" value="1"/>
</dbReference>
<dbReference type="PROSITE" id="PS51387">
    <property type="entry name" value="FAD_PCMH"/>
    <property type="match status" value="1"/>
</dbReference>
<comment type="cofactor">
    <cofactor evidence="1">
        <name>FAD</name>
        <dbReference type="ChEBI" id="CHEBI:57692"/>
    </cofactor>
</comment>
<name>A0ABX2KFV9_9PROT</name>
<dbReference type="Pfam" id="PF01565">
    <property type="entry name" value="FAD_binding_4"/>
    <property type="match status" value="1"/>
</dbReference>
<keyword evidence="4 6" id="KW-0560">Oxidoreductase</keyword>
<dbReference type="InterPro" id="IPR016166">
    <property type="entry name" value="FAD-bd_PCMH"/>
</dbReference>
<dbReference type="RefSeq" id="WP_174472656.1">
    <property type="nucleotide sequence ID" value="NZ_JAGINN010000031.1"/>
</dbReference>
<dbReference type="InterPro" id="IPR004113">
    <property type="entry name" value="FAD-bd_oxidored_4_C"/>
</dbReference>
<dbReference type="SUPFAM" id="SSF56176">
    <property type="entry name" value="FAD-binding/transporter-associated domain-like"/>
    <property type="match status" value="1"/>
</dbReference>
<evidence type="ECO:0000313" key="7">
    <source>
        <dbReference type="Proteomes" id="UP000605086"/>
    </source>
</evidence>
<evidence type="ECO:0000259" key="5">
    <source>
        <dbReference type="PROSITE" id="PS51387"/>
    </source>
</evidence>
<gene>
    <name evidence="6" type="primary">glcE</name>
    <name evidence="6" type="ORF">GBZ48_20245</name>
</gene>
<feature type="domain" description="FAD-binding PCMH-type" evidence="5">
    <location>
        <begin position="1"/>
        <end position="174"/>
    </location>
</feature>